<dbReference type="Pfam" id="PF16670">
    <property type="entry name" value="PI-PLC-C1"/>
    <property type="match status" value="1"/>
</dbReference>
<accession>A0A150S9M2</accession>
<dbReference type="InterPro" id="IPR017946">
    <property type="entry name" value="PLC-like_Pdiesterase_TIM-brl"/>
</dbReference>
<sequence length="441" mass="50492">MAQAAAPSAQTLVWSDPYDQAYWSRPHNTYQKEQFDHLDYALWDGFYALELDIHEYKSVGGLRQFPVKHDSGGGDTNNNCTWGAGGYLRDCLNDIRNWSDYNPYHPPISVQIDLKVGFIGDAWRDEQFDELHRQVAEVFGDKLYRPNQLRMRTTPAYDSLRASVAINGWPSLAELQGKVLVFIMGGPLLDKNDTQENYVRRYRGDANFFVCPNANNPDDFYYYGNAEDFDEYETNKWVVCGNVGSPKYWKDIAAASHANRQLMNLWESGIEYDEFSRMYRAVGWGASMISRGNSDTFGGKLPLNGRRRSVPVEFSIANEGNNKCVDVRYGSYSNGSDVIQYSCTGATSQRWIYSDEGQLRAKGDPDYCFDIEGGDGDLEDRYHLWDCDGGESEKWRLTPEGFWVGMNGRCMDVPYGSTSNNVRLWHYDCNQSTPQRFYLSW</sequence>
<dbReference type="Gene3D" id="3.20.20.190">
    <property type="entry name" value="Phosphatidylinositol (PI) phosphodiesterase"/>
    <property type="match status" value="1"/>
</dbReference>
<comment type="caution">
    <text evidence="2">The sequence shown here is derived from an EMBL/GenBank/DDBJ whole genome shotgun (WGS) entry which is preliminary data.</text>
</comment>
<dbReference type="SUPFAM" id="SSF50370">
    <property type="entry name" value="Ricin B-like lectins"/>
    <property type="match status" value="1"/>
</dbReference>
<dbReference type="InterPro" id="IPR032075">
    <property type="entry name" value="PI-PLC-C1"/>
</dbReference>
<dbReference type="SMART" id="SM00458">
    <property type="entry name" value="RICIN"/>
    <property type="match status" value="1"/>
</dbReference>
<evidence type="ECO:0000313" key="3">
    <source>
        <dbReference type="Proteomes" id="UP000075635"/>
    </source>
</evidence>
<protein>
    <recommendedName>
        <fullName evidence="1">Ricin B lectin domain-containing protein</fullName>
    </recommendedName>
</protein>
<proteinExistence type="predicted"/>
<dbReference type="PROSITE" id="PS50231">
    <property type="entry name" value="RICIN_B_LECTIN"/>
    <property type="match status" value="1"/>
</dbReference>
<dbReference type="InterPro" id="IPR035992">
    <property type="entry name" value="Ricin_B-like_lectins"/>
</dbReference>
<reference evidence="2 3" key="1">
    <citation type="submission" date="2014-02" db="EMBL/GenBank/DDBJ databases">
        <title>The small core and large imbalanced accessory genome model reveals a collaborative survival strategy of Sorangium cellulosum strains in nature.</title>
        <authorList>
            <person name="Han K."/>
            <person name="Peng R."/>
            <person name="Blom J."/>
            <person name="Li Y.-Z."/>
        </authorList>
    </citation>
    <scope>NUCLEOTIDE SEQUENCE [LARGE SCALE GENOMIC DNA]</scope>
    <source>
        <strain evidence="2 3">So0011-07</strain>
    </source>
</reference>
<dbReference type="SUPFAM" id="SSF51695">
    <property type="entry name" value="PLC-like phosphodiesterases"/>
    <property type="match status" value="1"/>
</dbReference>
<dbReference type="GO" id="GO:0006629">
    <property type="term" value="P:lipid metabolic process"/>
    <property type="evidence" value="ECO:0007669"/>
    <property type="project" value="InterPro"/>
</dbReference>
<feature type="domain" description="Ricin B lectin" evidence="1">
    <location>
        <begin position="311"/>
        <end position="440"/>
    </location>
</feature>
<name>A0A150S9M2_SORCE</name>
<dbReference type="GO" id="GO:0008081">
    <property type="term" value="F:phosphoric diester hydrolase activity"/>
    <property type="evidence" value="ECO:0007669"/>
    <property type="project" value="InterPro"/>
</dbReference>
<dbReference type="InterPro" id="IPR000772">
    <property type="entry name" value="Ricin_B_lectin"/>
</dbReference>
<dbReference type="EMBL" id="JEMB01001257">
    <property type="protein sequence ID" value="KYF89145.1"/>
    <property type="molecule type" value="Genomic_DNA"/>
</dbReference>
<gene>
    <name evidence="2" type="ORF">BE17_37755</name>
</gene>
<dbReference type="Pfam" id="PF00652">
    <property type="entry name" value="Ricin_B_lectin"/>
    <property type="match status" value="1"/>
</dbReference>
<evidence type="ECO:0000313" key="2">
    <source>
        <dbReference type="EMBL" id="KYF89145.1"/>
    </source>
</evidence>
<dbReference type="Proteomes" id="UP000075635">
    <property type="component" value="Unassembled WGS sequence"/>
</dbReference>
<evidence type="ECO:0000259" key="1">
    <source>
        <dbReference type="SMART" id="SM00458"/>
    </source>
</evidence>
<dbReference type="PROSITE" id="PS50007">
    <property type="entry name" value="PIPLC_X_DOMAIN"/>
    <property type="match status" value="1"/>
</dbReference>
<dbReference type="AlphaFoldDB" id="A0A150S9M2"/>
<dbReference type="Gene3D" id="2.80.10.50">
    <property type="match status" value="1"/>
</dbReference>
<organism evidence="2 3">
    <name type="scientific">Sorangium cellulosum</name>
    <name type="common">Polyangium cellulosum</name>
    <dbReference type="NCBI Taxonomy" id="56"/>
    <lineage>
        <taxon>Bacteria</taxon>
        <taxon>Pseudomonadati</taxon>
        <taxon>Myxococcota</taxon>
        <taxon>Polyangia</taxon>
        <taxon>Polyangiales</taxon>
        <taxon>Polyangiaceae</taxon>
        <taxon>Sorangium</taxon>
    </lineage>
</organism>